<evidence type="ECO:0000256" key="1">
    <source>
        <dbReference type="ARBA" id="ARBA00022679"/>
    </source>
</evidence>
<protein>
    <recommendedName>
        <fullName evidence="3">Serine acetyltransferase</fullName>
        <ecNumber evidence="3">2.3.1.30</ecNumber>
    </recommendedName>
</protein>
<keyword evidence="2 3" id="KW-0012">Acyltransferase</keyword>
<dbReference type="GO" id="GO:0009001">
    <property type="term" value="F:serine O-acetyltransferase activity"/>
    <property type="evidence" value="ECO:0007669"/>
    <property type="project" value="UniProtKB-EC"/>
</dbReference>
<dbReference type="PANTHER" id="PTHR42811">
    <property type="entry name" value="SERINE ACETYLTRANSFERASE"/>
    <property type="match status" value="1"/>
</dbReference>
<dbReference type="GO" id="GO:0005737">
    <property type="term" value="C:cytoplasm"/>
    <property type="evidence" value="ECO:0007669"/>
    <property type="project" value="InterPro"/>
</dbReference>
<dbReference type="EC" id="2.3.1.30" evidence="3"/>
<comment type="similarity">
    <text evidence="3">Belongs to the transferase hexapeptide repeat family.</text>
</comment>
<keyword evidence="4" id="KW-0812">Transmembrane</keyword>
<comment type="catalytic activity">
    <reaction evidence="3">
        <text>L-serine + acetyl-CoA = O-acetyl-L-serine + CoA</text>
        <dbReference type="Rhea" id="RHEA:24560"/>
        <dbReference type="ChEBI" id="CHEBI:33384"/>
        <dbReference type="ChEBI" id="CHEBI:57287"/>
        <dbReference type="ChEBI" id="CHEBI:57288"/>
        <dbReference type="ChEBI" id="CHEBI:58340"/>
        <dbReference type="EC" id="2.3.1.30"/>
    </reaction>
</comment>
<evidence type="ECO:0000256" key="2">
    <source>
        <dbReference type="ARBA" id="ARBA00023315"/>
    </source>
</evidence>
<name>A0AA95MS76_9BACI</name>
<dbReference type="AlphaFoldDB" id="A0AA95MS76"/>
<dbReference type="Proteomes" id="UP001178288">
    <property type="component" value="Chromosome"/>
</dbReference>
<dbReference type="EMBL" id="CP126114">
    <property type="protein sequence ID" value="WHY85623.1"/>
    <property type="molecule type" value="Genomic_DNA"/>
</dbReference>
<dbReference type="RefSeq" id="WP_066092369.1">
    <property type="nucleotide sequence ID" value="NZ_CP126114.1"/>
</dbReference>
<keyword evidence="4" id="KW-1133">Transmembrane helix</keyword>
<accession>A0AA95MS76</accession>
<feature type="transmembrane region" description="Helical" evidence="4">
    <location>
        <begin position="21"/>
        <end position="40"/>
    </location>
</feature>
<dbReference type="InterPro" id="IPR011004">
    <property type="entry name" value="Trimer_LpxA-like_sf"/>
</dbReference>
<dbReference type="InterPro" id="IPR045304">
    <property type="entry name" value="LbH_SAT"/>
</dbReference>
<evidence type="ECO:0000313" key="5">
    <source>
        <dbReference type="EMBL" id="WHY85623.1"/>
    </source>
</evidence>
<dbReference type="PROSITE" id="PS51257">
    <property type="entry name" value="PROKAR_LIPOPROTEIN"/>
    <property type="match status" value="1"/>
</dbReference>
<dbReference type="GO" id="GO:0006535">
    <property type="term" value="P:cysteine biosynthetic process from serine"/>
    <property type="evidence" value="ECO:0007669"/>
    <property type="project" value="InterPro"/>
</dbReference>
<keyword evidence="1 3" id="KW-0808">Transferase</keyword>
<proteinExistence type="inferred from homology"/>
<dbReference type="CDD" id="cd03354">
    <property type="entry name" value="LbH_SAT"/>
    <property type="match status" value="1"/>
</dbReference>
<dbReference type="SUPFAM" id="SSF51161">
    <property type="entry name" value="Trimeric LpxA-like enzymes"/>
    <property type="match status" value="1"/>
</dbReference>
<organism evidence="5 6">
    <name type="scientific">Neobacillus novalis</name>
    <dbReference type="NCBI Taxonomy" id="220687"/>
    <lineage>
        <taxon>Bacteria</taxon>
        <taxon>Bacillati</taxon>
        <taxon>Bacillota</taxon>
        <taxon>Bacilli</taxon>
        <taxon>Bacillales</taxon>
        <taxon>Bacillaceae</taxon>
        <taxon>Neobacillus</taxon>
    </lineage>
</organism>
<evidence type="ECO:0000256" key="4">
    <source>
        <dbReference type="SAM" id="Phobius"/>
    </source>
</evidence>
<reference evidence="5" key="1">
    <citation type="submission" date="2023-05" db="EMBL/GenBank/DDBJ databases">
        <title>Comparative genomics of Bacillaceae isolates and their secondary metabolite potential.</title>
        <authorList>
            <person name="Song L."/>
            <person name="Nielsen L.J."/>
            <person name="Mohite O."/>
            <person name="Xu X."/>
            <person name="Weber T."/>
            <person name="Kovacs A.T."/>
        </authorList>
    </citation>
    <scope>NUCLEOTIDE SEQUENCE</scope>
    <source>
        <strain evidence="5">XLM17</strain>
    </source>
</reference>
<dbReference type="KEGG" id="nnv:QNH39_23925"/>
<evidence type="ECO:0000256" key="3">
    <source>
        <dbReference type="PIRNR" id="PIRNR000441"/>
    </source>
</evidence>
<dbReference type="Gene3D" id="2.160.10.10">
    <property type="entry name" value="Hexapeptide repeat proteins"/>
    <property type="match status" value="1"/>
</dbReference>
<gene>
    <name evidence="5" type="ORF">QNH39_23925</name>
</gene>
<keyword evidence="6" id="KW-1185">Reference proteome</keyword>
<sequence length="181" mass="20609">MSNFAKDFNRNYSHFKGIQKVLVFFYFPGVYACFIYRLLNYLYKKEKLPYRVMYRLLFLLLYIPFKFITGVEIHPEAEIKGGLSIPHCTSIVIARNAKIGENFTIHQCCTVGMSYKNLMAPVIGDNVFMSCNASIIGDIKIGHNVLVLPNSSVAKSIENDVIVGGVPAKVIKENPYDFYHH</sequence>
<dbReference type="PIRSF" id="PIRSF000441">
    <property type="entry name" value="CysE"/>
    <property type="match status" value="1"/>
</dbReference>
<dbReference type="InterPro" id="IPR005881">
    <property type="entry name" value="Ser_O-AcTrfase"/>
</dbReference>
<keyword evidence="4" id="KW-0472">Membrane</keyword>
<evidence type="ECO:0000313" key="6">
    <source>
        <dbReference type="Proteomes" id="UP001178288"/>
    </source>
</evidence>